<dbReference type="RefSeq" id="WP_023634398.1">
    <property type="nucleotide sequence ID" value="NZ_AYSF01000078.1"/>
</dbReference>
<proteinExistence type="predicted"/>
<evidence type="ECO:0000313" key="2">
    <source>
        <dbReference type="Proteomes" id="UP000018339"/>
    </source>
</evidence>
<organism evidence="1 2">
    <name type="scientific">Geobacillus thermopakistaniensis (strain MAS1)</name>
    <dbReference type="NCBI Taxonomy" id="1408282"/>
    <lineage>
        <taxon>Bacteria</taxon>
        <taxon>Bacillati</taxon>
        <taxon>Bacillota</taxon>
        <taxon>Bacilli</taxon>
        <taxon>Bacillales</taxon>
        <taxon>Anoxybacillaceae</taxon>
        <taxon>Geobacillus</taxon>
    </lineage>
</organism>
<accession>A0A7U9J901</accession>
<dbReference type="Proteomes" id="UP000018339">
    <property type="component" value="Unassembled WGS sequence"/>
</dbReference>
<dbReference type="Pfam" id="PF05521">
    <property type="entry name" value="Phage_HCP"/>
    <property type="match status" value="1"/>
</dbReference>
<keyword evidence="2" id="KW-1185">Reference proteome</keyword>
<sequence length="109" mass="12919">MNPGLFRHRITFQKYNESAVNENGFPLEENQRWQDIKTVWAMIKTLQGREYYEAATTQNENTVRFVIRYTSGINPDMRIKYKNRTFEILSVINDDELNKTLTIIAKEVV</sequence>
<dbReference type="AlphaFoldDB" id="A0A7U9J901"/>
<dbReference type="EMBL" id="AYSF01000078">
    <property type="protein sequence ID" value="ESU71106.1"/>
    <property type="molecule type" value="Genomic_DNA"/>
</dbReference>
<dbReference type="InterPro" id="IPR008767">
    <property type="entry name" value="Phage_SPP1_head-tail_adaptor"/>
</dbReference>
<dbReference type="NCBIfam" id="TIGR01563">
    <property type="entry name" value="gp16_SPP1"/>
    <property type="match status" value="1"/>
</dbReference>
<comment type="caution">
    <text evidence="1">The sequence shown here is derived from an EMBL/GenBank/DDBJ whole genome shotgun (WGS) entry which is preliminary data.</text>
</comment>
<protein>
    <submittedName>
        <fullName evidence="1">Head-tail adaptor protein</fullName>
    </submittedName>
</protein>
<dbReference type="Gene3D" id="2.40.10.270">
    <property type="entry name" value="Bacteriophage SPP1 head-tail adaptor protein"/>
    <property type="match status" value="1"/>
</dbReference>
<gene>
    <name evidence="1" type="ORF">T260_15110</name>
</gene>
<name>A0A7U9J901_GEOTM</name>
<dbReference type="InterPro" id="IPR038666">
    <property type="entry name" value="SSP1_head-tail_sf"/>
</dbReference>
<reference evidence="1 2" key="1">
    <citation type="journal article" date="2014" name="Genome Announc.">
        <title>Draft Genome Sequence of Geobacillus thermopakistaniensis Strain MAS1.</title>
        <authorList>
            <person name="Siddiqui M.A."/>
            <person name="Rashid N."/>
            <person name="Ayyampalayam S."/>
            <person name="Whitman W.B."/>
        </authorList>
    </citation>
    <scope>NUCLEOTIDE SEQUENCE [LARGE SCALE GENOMIC DNA]</scope>
    <source>
        <strain evidence="1 2">MAS1</strain>
    </source>
</reference>
<evidence type="ECO:0000313" key="1">
    <source>
        <dbReference type="EMBL" id="ESU71106.1"/>
    </source>
</evidence>